<comment type="caution">
    <text evidence="1">The sequence shown here is derived from an EMBL/GenBank/DDBJ whole genome shotgun (WGS) entry which is preliminary data.</text>
</comment>
<proteinExistence type="predicted"/>
<reference evidence="1" key="1">
    <citation type="submission" date="2023-04" db="EMBL/GenBank/DDBJ databases">
        <title>A chromosome-level genome assembly of the parasitoid wasp Eretmocerus hayati.</title>
        <authorList>
            <person name="Zhong Y."/>
            <person name="Liu S."/>
            <person name="Liu Y."/>
        </authorList>
    </citation>
    <scope>NUCLEOTIDE SEQUENCE</scope>
    <source>
        <strain evidence="1">ZJU_SS_LIU_2023</strain>
    </source>
</reference>
<evidence type="ECO:0000313" key="2">
    <source>
        <dbReference type="Proteomes" id="UP001239111"/>
    </source>
</evidence>
<sequence>MSELIMSINTCVSATGINFVTRFEWQASLPVEARTELDEIPPPYVIIIHTVTEFCITILECIENVQGIQDYHMRGLNYNDIGYNFLIGGDGSVFVGLGWNIQGAHTLGYNRNSLGIAFIGNFMHDNATSNQIQAAEKLLKFSVKDHKLAENYKLMGQRQVSANLSPGENLYKVIKGWDHWTPVP</sequence>
<evidence type="ECO:0000313" key="1">
    <source>
        <dbReference type="EMBL" id="KAJ8687422.1"/>
    </source>
</evidence>
<keyword evidence="2" id="KW-1185">Reference proteome</keyword>
<dbReference type="EMBL" id="CM056741">
    <property type="protein sequence ID" value="KAJ8687422.1"/>
    <property type="molecule type" value="Genomic_DNA"/>
</dbReference>
<organism evidence="1 2">
    <name type="scientific">Eretmocerus hayati</name>
    <dbReference type="NCBI Taxonomy" id="131215"/>
    <lineage>
        <taxon>Eukaryota</taxon>
        <taxon>Metazoa</taxon>
        <taxon>Ecdysozoa</taxon>
        <taxon>Arthropoda</taxon>
        <taxon>Hexapoda</taxon>
        <taxon>Insecta</taxon>
        <taxon>Pterygota</taxon>
        <taxon>Neoptera</taxon>
        <taxon>Endopterygota</taxon>
        <taxon>Hymenoptera</taxon>
        <taxon>Apocrita</taxon>
        <taxon>Proctotrupomorpha</taxon>
        <taxon>Chalcidoidea</taxon>
        <taxon>Aphelinidae</taxon>
        <taxon>Aphelininae</taxon>
        <taxon>Eretmocerus</taxon>
    </lineage>
</organism>
<name>A0ACC2PVK5_9HYME</name>
<protein>
    <submittedName>
        <fullName evidence="1">Uncharacterized protein</fullName>
    </submittedName>
</protein>
<gene>
    <name evidence="1" type="ORF">QAD02_023216</name>
</gene>
<accession>A0ACC2PVK5</accession>
<dbReference type="Proteomes" id="UP001239111">
    <property type="component" value="Chromosome 1"/>
</dbReference>